<protein>
    <recommendedName>
        <fullName evidence="1">UBC core domain-containing protein</fullName>
    </recommendedName>
</protein>
<evidence type="ECO:0000313" key="2">
    <source>
        <dbReference type="EMBL" id="KAK7807738.1"/>
    </source>
</evidence>
<dbReference type="InterPro" id="IPR016135">
    <property type="entry name" value="UBQ-conjugating_enzyme/RWD"/>
</dbReference>
<reference evidence="2 3" key="1">
    <citation type="journal article" date="2023" name="bioRxiv">
        <title>Conserved and derived expression patterns and positive selection on dental genes reveal complex evolutionary context of ever-growing rodent molars.</title>
        <authorList>
            <person name="Calamari Z.T."/>
            <person name="Song A."/>
            <person name="Cohen E."/>
            <person name="Akter M."/>
            <person name="Roy R.D."/>
            <person name="Hallikas O."/>
            <person name="Christensen M.M."/>
            <person name="Li P."/>
            <person name="Marangoni P."/>
            <person name="Jernvall J."/>
            <person name="Klein O.D."/>
        </authorList>
    </citation>
    <scope>NUCLEOTIDE SEQUENCE [LARGE SCALE GENOMIC DNA]</scope>
    <source>
        <strain evidence="2">V071</strain>
    </source>
</reference>
<keyword evidence="3" id="KW-1185">Reference proteome</keyword>
<dbReference type="Pfam" id="PF00179">
    <property type="entry name" value="UQ_con"/>
    <property type="match status" value="1"/>
</dbReference>
<proteinExistence type="predicted"/>
<dbReference type="AlphaFoldDB" id="A0AAW0I046"/>
<gene>
    <name evidence="2" type="ORF">U0070_026146</name>
</gene>
<dbReference type="Proteomes" id="UP001488838">
    <property type="component" value="Unassembled WGS sequence"/>
</dbReference>
<feature type="domain" description="UBC core" evidence="1">
    <location>
        <begin position="42"/>
        <end position="102"/>
    </location>
</feature>
<dbReference type="EMBL" id="JBBHLL010000262">
    <property type="protein sequence ID" value="KAK7807738.1"/>
    <property type="molecule type" value="Genomic_DNA"/>
</dbReference>
<evidence type="ECO:0000313" key="3">
    <source>
        <dbReference type="Proteomes" id="UP001488838"/>
    </source>
</evidence>
<dbReference type="InterPro" id="IPR000608">
    <property type="entry name" value="UBC"/>
</dbReference>
<organism evidence="2 3">
    <name type="scientific">Myodes glareolus</name>
    <name type="common">Bank vole</name>
    <name type="synonym">Clethrionomys glareolus</name>
    <dbReference type="NCBI Taxonomy" id="447135"/>
    <lineage>
        <taxon>Eukaryota</taxon>
        <taxon>Metazoa</taxon>
        <taxon>Chordata</taxon>
        <taxon>Craniata</taxon>
        <taxon>Vertebrata</taxon>
        <taxon>Euteleostomi</taxon>
        <taxon>Mammalia</taxon>
        <taxon>Eutheria</taxon>
        <taxon>Euarchontoglires</taxon>
        <taxon>Glires</taxon>
        <taxon>Rodentia</taxon>
        <taxon>Myomorpha</taxon>
        <taxon>Muroidea</taxon>
        <taxon>Cricetidae</taxon>
        <taxon>Arvicolinae</taxon>
        <taxon>Myodes</taxon>
    </lineage>
</organism>
<sequence>MRSSPERRFLRTCRSPFRALRRIPVPEVCSVRSYYYRAKTFLPPHPRLLSKTFHPNVGARGEIRANVFKRNWTAEVGIGHVLLSRCLLGHPNPESALKKVGAAWRTTKCRLPVVYPVHKQHQPLEG</sequence>
<name>A0AAW0I046_MYOGA</name>
<evidence type="ECO:0000259" key="1">
    <source>
        <dbReference type="Pfam" id="PF00179"/>
    </source>
</evidence>
<comment type="caution">
    <text evidence="2">The sequence shown here is derived from an EMBL/GenBank/DDBJ whole genome shotgun (WGS) entry which is preliminary data.</text>
</comment>
<dbReference type="Gene3D" id="3.10.110.10">
    <property type="entry name" value="Ubiquitin Conjugating Enzyme"/>
    <property type="match status" value="1"/>
</dbReference>
<accession>A0AAW0I046</accession>
<dbReference type="SUPFAM" id="SSF54495">
    <property type="entry name" value="UBC-like"/>
    <property type="match status" value="1"/>
</dbReference>